<comment type="caution">
    <text evidence="15">The sequence shown here is derived from an EMBL/GenBank/DDBJ whole genome shotgun (WGS) entry which is preliminary data.</text>
</comment>
<dbReference type="GO" id="GO:1990077">
    <property type="term" value="C:primosome complex"/>
    <property type="evidence" value="ECO:0007669"/>
    <property type="project" value="UniProtKB-UniRule"/>
</dbReference>
<dbReference type="FunFam" id="3.40.1440.60:FF:000001">
    <property type="entry name" value="Primosomal protein N"/>
    <property type="match status" value="1"/>
</dbReference>
<keyword evidence="10 12" id="KW-0413">Isomerase</keyword>
<dbReference type="SUPFAM" id="SSF52540">
    <property type="entry name" value="P-loop containing nucleoside triphosphate hydrolases"/>
    <property type="match status" value="1"/>
</dbReference>
<feature type="binding site" evidence="12">
    <location>
        <position position="567"/>
    </location>
    <ligand>
        <name>Zn(2+)</name>
        <dbReference type="ChEBI" id="CHEBI:29105"/>
        <label>1</label>
    </ligand>
</feature>
<feature type="binding site" evidence="12">
    <location>
        <position position="536"/>
    </location>
    <ligand>
        <name>Zn(2+)</name>
        <dbReference type="ChEBI" id="CHEBI:29105"/>
        <label>2</label>
    </ligand>
</feature>
<comment type="similarity">
    <text evidence="12">Belongs to the helicase family. PriA subfamily.</text>
</comment>
<dbReference type="InterPro" id="IPR040498">
    <property type="entry name" value="PriA_CRR"/>
</dbReference>
<dbReference type="CDD" id="cd18804">
    <property type="entry name" value="SF2_C_priA"/>
    <property type="match status" value="1"/>
</dbReference>
<feature type="binding site" evidence="12">
    <location>
        <position position="570"/>
    </location>
    <ligand>
        <name>Zn(2+)</name>
        <dbReference type="ChEBI" id="CHEBI:29105"/>
        <label>1</label>
    </ligand>
</feature>
<accession>A0A4R2GNJ8</accession>
<evidence type="ECO:0000256" key="3">
    <source>
        <dbReference type="ARBA" id="ARBA00022723"/>
    </source>
</evidence>
<dbReference type="Pfam" id="PF17764">
    <property type="entry name" value="PriA_3primeBD"/>
    <property type="match status" value="1"/>
</dbReference>
<evidence type="ECO:0000256" key="9">
    <source>
        <dbReference type="ARBA" id="ARBA00023125"/>
    </source>
</evidence>
<evidence type="ECO:0000256" key="7">
    <source>
        <dbReference type="ARBA" id="ARBA00022833"/>
    </source>
</evidence>
<dbReference type="Pfam" id="PF18319">
    <property type="entry name" value="Zn_ribbon_PriA"/>
    <property type="match status" value="1"/>
</dbReference>
<organism evidence="15 16">
    <name type="scientific">Natronoflexus pectinivorans</name>
    <dbReference type="NCBI Taxonomy" id="682526"/>
    <lineage>
        <taxon>Bacteria</taxon>
        <taxon>Pseudomonadati</taxon>
        <taxon>Bacteroidota</taxon>
        <taxon>Bacteroidia</taxon>
        <taxon>Marinilabiliales</taxon>
        <taxon>Marinilabiliaceae</taxon>
        <taxon>Natronoflexus</taxon>
    </lineage>
</organism>
<keyword evidence="5 12" id="KW-0378">Hydrolase</keyword>
<dbReference type="AlphaFoldDB" id="A0A4R2GNJ8"/>
<evidence type="ECO:0000259" key="13">
    <source>
        <dbReference type="PROSITE" id="PS51192"/>
    </source>
</evidence>
<keyword evidence="1 12" id="KW-0639">Primosome</keyword>
<evidence type="ECO:0000256" key="1">
    <source>
        <dbReference type="ARBA" id="ARBA00022515"/>
    </source>
</evidence>
<keyword evidence="9 12" id="KW-0238">DNA-binding</keyword>
<evidence type="ECO:0000259" key="14">
    <source>
        <dbReference type="PROSITE" id="PS51194"/>
    </source>
</evidence>
<dbReference type="RefSeq" id="WP_132431685.1">
    <property type="nucleotide sequence ID" value="NZ_SLWK01000001.1"/>
</dbReference>
<evidence type="ECO:0000256" key="4">
    <source>
        <dbReference type="ARBA" id="ARBA00022741"/>
    </source>
</evidence>
<feature type="binding site" evidence="12">
    <location>
        <position position="530"/>
    </location>
    <ligand>
        <name>Zn(2+)</name>
        <dbReference type="ChEBI" id="CHEBI:29105"/>
        <label>1</label>
    </ligand>
</feature>
<dbReference type="PROSITE" id="PS51194">
    <property type="entry name" value="HELICASE_CTER"/>
    <property type="match status" value="1"/>
</dbReference>
<comment type="catalytic activity">
    <reaction evidence="11 12">
        <text>ATP + H2O = ADP + phosphate + H(+)</text>
        <dbReference type="Rhea" id="RHEA:13065"/>
        <dbReference type="ChEBI" id="CHEBI:15377"/>
        <dbReference type="ChEBI" id="CHEBI:15378"/>
        <dbReference type="ChEBI" id="CHEBI:30616"/>
        <dbReference type="ChEBI" id="CHEBI:43474"/>
        <dbReference type="ChEBI" id="CHEBI:456216"/>
        <dbReference type="EC" id="5.6.2.4"/>
    </reaction>
</comment>
<dbReference type="InterPro" id="IPR001650">
    <property type="entry name" value="Helicase_C-like"/>
</dbReference>
<comment type="subunit">
    <text evidence="12">Component of the replication restart primosome.</text>
</comment>
<protein>
    <recommendedName>
        <fullName evidence="12">Replication restart protein PriA</fullName>
    </recommendedName>
    <alternativeName>
        <fullName evidence="12">ATP-dependent DNA helicase PriA</fullName>
        <ecNumber evidence="12">5.6.2.4</ecNumber>
    </alternativeName>
    <alternativeName>
        <fullName evidence="12">DNA 3'-5' helicase PriA</fullName>
    </alternativeName>
</protein>
<dbReference type="EC" id="5.6.2.4" evidence="12"/>
<keyword evidence="4 12" id="KW-0547">Nucleotide-binding</keyword>
<dbReference type="PANTHER" id="PTHR30580:SF0">
    <property type="entry name" value="PRIMOSOMAL PROTEIN N"/>
    <property type="match status" value="1"/>
</dbReference>
<dbReference type="PROSITE" id="PS51192">
    <property type="entry name" value="HELICASE_ATP_BIND_1"/>
    <property type="match status" value="1"/>
</dbReference>
<reference evidence="15 16" key="1">
    <citation type="submission" date="2019-03" db="EMBL/GenBank/DDBJ databases">
        <title>Genomic Encyclopedia of Type Strains, Phase IV (KMG-IV): sequencing the most valuable type-strain genomes for metagenomic binning, comparative biology and taxonomic classification.</title>
        <authorList>
            <person name="Goeker M."/>
        </authorList>
    </citation>
    <scope>NUCLEOTIDE SEQUENCE [LARGE SCALE GENOMIC DNA]</scope>
    <source>
        <strain evidence="15 16">DSM 24179</strain>
    </source>
</reference>
<dbReference type="Pfam" id="PF00270">
    <property type="entry name" value="DEAD"/>
    <property type="match status" value="1"/>
</dbReference>
<keyword evidence="6 12" id="KW-0347">Helicase</keyword>
<feature type="domain" description="Helicase ATP-binding" evidence="13">
    <location>
        <begin position="296"/>
        <end position="464"/>
    </location>
</feature>
<evidence type="ECO:0000256" key="10">
    <source>
        <dbReference type="ARBA" id="ARBA00023235"/>
    </source>
</evidence>
<dbReference type="SMART" id="SM00487">
    <property type="entry name" value="DEXDc"/>
    <property type="match status" value="1"/>
</dbReference>
<keyword evidence="16" id="KW-1185">Reference proteome</keyword>
<comment type="cofactor">
    <cofactor evidence="12">
        <name>Zn(2+)</name>
        <dbReference type="ChEBI" id="CHEBI:29105"/>
    </cofactor>
    <text evidence="12">Binds 2 zinc ions per subunit.</text>
</comment>
<dbReference type="GO" id="GO:0006302">
    <property type="term" value="P:double-strand break repair"/>
    <property type="evidence" value="ECO:0007669"/>
    <property type="project" value="InterPro"/>
</dbReference>
<dbReference type="GO" id="GO:0006270">
    <property type="term" value="P:DNA replication initiation"/>
    <property type="evidence" value="ECO:0007669"/>
    <property type="project" value="TreeGrafter"/>
</dbReference>
<dbReference type="GO" id="GO:0016887">
    <property type="term" value="F:ATP hydrolysis activity"/>
    <property type="evidence" value="ECO:0007669"/>
    <property type="project" value="RHEA"/>
</dbReference>
<dbReference type="SMART" id="SM00490">
    <property type="entry name" value="HELICc"/>
    <property type="match status" value="1"/>
</dbReference>
<dbReference type="GO" id="GO:0006269">
    <property type="term" value="P:DNA replication, synthesis of primer"/>
    <property type="evidence" value="ECO:0007669"/>
    <property type="project" value="UniProtKB-KW"/>
</dbReference>
<sequence>MKYADIVLPVPLPRLFTYEVPTEHRGTTESGQRVVVSFGKKKLLSGIIFSLHNNKPEAYETKPIISILDDKPIVTSNQLKLWEWMADYYQCTLGEVYKAALPSGLKLESETRIYYNDEFEAESVLPEKHQQILDFIAAKKHSTISEINQFSGLKSCHHILKQLIDMDAIVVNEQLKGSWRPKTEVFLSLHNDMHNENSLRDVFETLNRAPKQLEVLMLFLQHAGGVGGAIAGKEILKKEFVSINGNAGAAINELVKKEILVQTKRNVDRLLTSKVEKVQELKILSPEQQTALKETIDGFGENRPVLLHGVTSSGKTEIYIHLIEQVLKQGQQALYLLPEIALTTQITNRLKAHFGDKLGIYHSKFSDDQRVEVYNNLLNNKSYRVILGVRSSVFLPFSNLGLIIVDEEHENSFKQFDPAPRYHARDVALVLGQQFKSNVLLGTATPSIESYFNVRSNKYRLVELTTRYEGMMLPEIIVVNTREAQRKKMMQSHFSPQLLEHIKEALSNQQQVILFQNRRGFAPFMECMSCGWIPKCKHCDVSLTYHKHIHQLICHYCGYSSNVHSTCQACESPTLILKGFGTQKIEEEIGQIFPEASIARMDYDTTRSRKGYENIISGFEQGEFNILVGTQMVTKGLDFDRVSLVGILNADQMLNHPDFRAFEKSFQMMAQVSGRAGRKHKRGTVIIQTSDPEHPVIAKVRSNNYAAFYQEQIEEREQFNYPPFYRIIHLTIKHKNQNVTNQAANYLAGLLRSVFGSRILGPQVPPVNRIQDHHLQRIMIKYERKASPSQVKKLIRDCINQTLANERWKYVQIVNDVDPL</sequence>
<evidence type="ECO:0000256" key="12">
    <source>
        <dbReference type="HAMAP-Rule" id="MF_00983"/>
    </source>
</evidence>
<dbReference type="GO" id="GO:0043138">
    <property type="term" value="F:3'-5' DNA helicase activity"/>
    <property type="evidence" value="ECO:0007669"/>
    <property type="project" value="UniProtKB-EC"/>
</dbReference>
<dbReference type="InterPro" id="IPR041222">
    <property type="entry name" value="PriA_3primeBD"/>
</dbReference>
<keyword evidence="8 12" id="KW-0067">ATP-binding</keyword>
<dbReference type="HAMAP" id="MF_00983">
    <property type="entry name" value="PriA"/>
    <property type="match status" value="1"/>
</dbReference>
<dbReference type="InterPro" id="IPR005259">
    <property type="entry name" value="PriA"/>
</dbReference>
<dbReference type="GO" id="GO:0003677">
    <property type="term" value="F:DNA binding"/>
    <property type="evidence" value="ECO:0007669"/>
    <property type="project" value="UniProtKB-UniRule"/>
</dbReference>
<feature type="binding site" evidence="12">
    <location>
        <position position="554"/>
    </location>
    <ligand>
        <name>Zn(2+)</name>
        <dbReference type="ChEBI" id="CHEBI:29105"/>
        <label>2</label>
    </ligand>
</feature>
<evidence type="ECO:0000313" key="15">
    <source>
        <dbReference type="EMBL" id="TCO10853.1"/>
    </source>
</evidence>
<keyword evidence="2 12" id="KW-0235">DNA replication</keyword>
<keyword evidence="7 12" id="KW-0862">Zinc</keyword>
<dbReference type="InterPro" id="IPR014001">
    <property type="entry name" value="Helicase_ATP-bd"/>
</dbReference>
<evidence type="ECO:0000256" key="5">
    <source>
        <dbReference type="ARBA" id="ARBA00022801"/>
    </source>
</evidence>
<dbReference type="PANTHER" id="PTHR30580">
    <property type="entry name" value="PRIMOSOMAL PROTEIN N"/>
    <property type="match status" value="1"/>
</dbReference>
<dbReference type="OrthoDB" id="9759544at2"/>
<dbReference type="GO" id="GO:0006310">
    <property type="term" value="P:DNA recombination"/>
    <property type="evidence" value="ECO:0007669"/>
    <property type="project" value="InterPro"/>
</dbReference>
<feature type="binding site" evidence="12">
    <location>
        <position position="527"/>
    </location>
    <ligand>
        <name>Zn(2+)</name>
        <dbReference type="ChEBI" id="CHEBI:29105"/>
        <label>1</label>
    </ligand>
</feature>
<evidence type="ECO:0000256" key="8">
    <source>
        <dbReference type="ARBA" id="ARBA00022840"/>
    </source>
</evidence>
<evidence type="ECO:0000313" key="16">
    <source>
        <dbReference type="Proteomes" id="UP000295221"/>
    </source>
</evidence>
<feature type="domain" description="Helicase C-terminal" evidence="14">
    <location>
        <begin position="562"/>
        <end position="736"/>
    </location>
</feature>
<dbReference type="Gene3D" id="3.40.50.300">
    <property type="entry name" value="P-loop containing nucleotide triphosphate hydrolases"/>
    <property type="match status" value="2"/>
</dbReference>
<evidence type="ECO:0000256" key="11">
    <source>
        <dbReference type="ARBA" id="ARBA00048988"/>
    </source>
</evidence>
<dbReference type="Pfam" id="PF00271">
    <property type="entry name" value="Helicase_C"/>
    <property type="match status" value="1"/>
</dbReference>
<dbReference type="FunFam" id="3.40.50.300:FF:000489">
    <property type="entry name" value="Primosome assembly protein PriA"/>
    <property type="match status" value="1"/>
</dbReference>
<comment type="function">
    <text evidence="12">Initiates the restart of stalled replication forks, which reloads the replicative helicase on sites other than the origin of replication. Recognizes and binds to abandoned replication forks and remodels them to uncover a helicase loading site. Promotes assembly of the primosome at these replication forks.</text>
</comment>
<feature type="binding site" evidence="12">
    <location>
        <position position="557"/>
    </location>
    <ligand>
        <name>Zn(2+)</name>
        <dbReference type="ChEBI" id="CHEBI:29105"/>
        <label>2</label>
    </ligand>
</feature>
<dbReference type="Gene3D" id="3.40.1440.60">
    <property type="entry name" value="PriA, 3(prime) DNA-binding domain"/>
    <property type="match status" value="1"/>
</dbReference>
<dbReference type="GO" id="GO:0005524">
    <property type="term" value="F:ATP binding"/>
    <property type="evidence" value="ECO:0007669"/>
    <property type="project" value="UniProtKB-UniRule"/>
</dbReference>
<evidence type="ECO:0000256" key="6">
    <source>
        <dbReference type="ARBA" id="ARBA00022806"/>
    </source>
</evidence>
<gene>
    <name evidence="12" type="primary">priA</name>
    <name evidence="15" type="ORF">EV194_101486</name>
</gene>
<dbReference type="NCBIfam" id="TIGR00595">
    <property type="entry name" value="priA"/>
    <property type="match status" value="1"/>
</dbReference>
<dbReference type="GO" id="GO:0008270">
    <property type="term" value="F:zinc ion binding"/>
    <property type="evidence" value="ECO:0007669"/>
    <property type="project" value="UniProtKB-UniRule"/>
</dbReference>
<feature type="binding site" evidence="12">
    <location>
        <position position="539"/>
    </location>
    <ligand>
        <name>Zn(2+)</name>
        <dbReference type="ChEBI" id="CHEBI:29105"/>
        <label>2</label>
    </ligand>
</feature>
<name>A0A4R2GNJ8_9BACT</name>
<dbReference type="EMBL" id="SLWK01000001">
    <property type="protein sequence ID" value="TCO10853.1"/>
    <property type="molecule type" value="Genomic_DNA"/>
</dbReference>
<proteinExistence type="inferred from homology"/>
<dbReference type="Pfam" id="PF18074">
    <property type="entry name" value="PriA_C"/>
    <property type="match status" value="1"/>
</dbReference>
<dbReference type="Proteomes" id="UP000295221">
    <property type="component" value="Unassembled WGS sequence"/>
</dbReference>
<dbReference type="InterPro" id="IPR042115">
    <property type="entry name" value="PriA_3primeBD_sf"/>
</dbReference>
<dbReference type="InterPro" id="IPR011545">
    <property type="entry name" value="DEAD/DEAH_box_helicase_dom"/>
</dbReference>
<comment type="catalytic activity">
    <reaction evidence="12">
        <text>Couples ATP hydrolysis with the unwinding of duplex DNA by translocating in the 3'-5' direction.</text>
        <dbReference type="EC" id="5.6.2.4"/>
    </reaction>
</comment>
<keyword evidence="3 12" id="KW-0479">Metal-binding</keyword>
<evidence type="ECO:0000256" key="2">
    <source>
        <dbReference type="ARBA" id="ARBA00022705"/>
    </source>
</evidence>
<dbReference type="InterPro" id="IPR027417">
    <property type="entry name" value="P-loop_NTPase"/>
</dbReference>
<dbReference type="InterPro" id="IPR041236">
    <property type="entry name" value="PriA_C"/>
</dbReference>
<dbReference type="CDD" id="cd17929">
    <property type="entry name" value="DEXHc_priA"/>
    <property type="match status" value="1"/>
</dbReference>